<evidence type="ECO:0000256" key="4">
    <source>
        <dbReference type="ARBA" id="ARBA00023014"/>
    </source>
</evidence>
<keyword evidence="4" id="KW-0411">Iron-sulfur</keyword>
<evidence type="ECO:0000256" key="1">
    <source>
        <dbReference type="ARBA" id="ARBA00022691"/>
    </source>
</evidence>
<organism evidence="6 7">
    <name type="scientific">Promethearchaeum syntrophicum</name>
    <dbReference type="NCBI Taxonomy" id="2594042"/>
    <lineage>
        <taxon>Archaea</taxon>
        <taxon>Promethearchaeati</taxon>
        <taxon>Promethearchaeota</taxon>
        <taxon>Promethearchaeia</taxon>
        <taxon>Promethearchaeales</taxon>
        <taxon>Promethearchaeaceae</taxon>
        <taxon>Promethearchaeum</taxon>
    </lineage>
</organism>
<dbReference type="InterPro" id="IPR058240">
    <property type="entry name" value="rSAM_sf"/>
</dbReference>
<dbReference type="GeneID" id="41328267"/>
<dbReference type="GO" id="GO:0051536">
    <property type="term" value="F:iron-sulfur cluster binding"/>
    <property type="evidence" value="ECO:0007669"/>
    <property type="project" value="UniProtKB-KW"/>
</dbReference>
<reference evidence="6 7" key="2">
    <citation type="journal article" date="2024" name="Int. J. Syst. Evol. Microbiol.">
        <title>Promethearchaeum syntrophicum gen. nov., sp. nov., an anaerobic, obligately syntrophic archaeon, the first isolate of the lineage 'Asgard' archaea, and proposal of the new archaeal phylum Promethearchaeota phyl. nov. and kingdom Promethearchaeati regn. nov.</title>
        <authorList>
            <person name="Imachi H."/>
            <person name="Nobu M.K."/>
            <person name="Kato S."/>
            <person name="Takaki Y."/>
            <person name="Miyazaki M."/>
            <person name="Miyata M."/>
            <person name="Ogawara M."/>
            <person name="Saito Y."/>
            <person name="Sakai S."/>
            <person name="Tahara Y.O."/>
            <person name="Takano Y."/>
            <person name="Tasumi E."/>
            <person name="Uematsu K."/>
            <person name="Yoshimura T."/>
            <person name="Itoh T."/>
            <person name="Ohkuma M."/>
            <person name="Takai K."/>
        </authorList>
    </citation>
    <scope>NUCLEOTIDE SEQUENCE [LARGE SCALE GENOMIC DNA]</scope>
    <source>
        <strain evidence="6 7">MK-D1</strain>
    </source>
</reference>
<reference evidence="6 7" key="1">
    <citation type="journal article" date="2020" name="Nature">
        <title>Isolation of an archaeon at the prokaryote-eukaryote interface.</title>
        <authorList>
            <person name="Imachi H."/>
            <person name="Nobu M.K."/>
            <person name="Nakahara N."/>
            <person name="Morono Y."/>
            <person name="Ogawara M."/>
            <person name="Takaki Y."/>
            <person name="Takano Y."/>
            <person name="Uematsu K."/>
            <person name="Ikuta T."/>
            <person name="Ito M."/>
            <person name="Matsui Y."/>
            <person name="Miyazaki M."/>
            <person name="Murata K."/>
            <person name="Saito Y."/>
            <person name="Sakai S."/>
            <person name="Song C."/>
            <person name="Tasumi E."/>
            <person name="Yamanaka Y."/>
            <person name="Yamaguchi T."/>
            <person name="Kamagata Y."/>
            <person name="Tamaki H."/>
            <person name="Takai K."/>
        </authorList>
    </citation>
    <scope>NUCLEOTIDE SEQUENCE [LARGE SCALE GENOMIC DNA]</scope>
    <source>
        <strain evidence="6 7">MK-D1</strain>
    </source>
</reference>
<dbReference type="PANTHER" id="PTHR43288:SF1">
    <property type="entry name" value="GLYCYL-RADICAL ENZYME ACTIVATING ENZYME MJ0021-RELATED"/>
    <property type="match status" value="1"/>
</dbReference>
<sequence>MGSLPLGCSLCMKGMKLVYFMGGDCALPSHCKWYCPISVERRSPEAHFADEIPIKDFDSIEKTVEKLVYEAKNIDAKGMSFTGGDPLSSPAKRDRVVAIIQAMKIEMGDDFHIHLYTSGTNFDVVTAEKLEAAGLDDLRFHPSEKDFFRIEFAIGRKYTVAGEVPVIPTEENFMYLLKLADHLDMIGADFLNLNEFEMCAPNQKELIKRNFHLEKNSIAAVDGSKRYALRFLDEFHPRGGLIIHFCPAAVKDGVQMRERYIRRANHIRKEYEEVSEDGCLLFLQIQGAVQEVNSLYKMLLKDSKMPKNLLEMNPSKGTLNVPSFLSTNENFLELLNNFLVKAGIYEILPFREPECAQIREYTPIMSNIKSKLKKKRFK</sequence>
<protein>
    <submittedName>
        <fullName evidence="6">Radical SAM protein</fullName>
    </submittedName>
</protein>
<dbReference type="SFLD" id="SFLDG01108">
    <property type="entry name" value="Uncharacterised_Radical_SAM_Su"/>
    <property type="match status" value="1"/>
</dbReference>
<evidence type="ECO:0000256" key="2">
    <source>
        <dbReference type="ARBA" id="ARBA00022723"/>
    </source>
</evidence>
<name>A0A5B9D678_9ARCH</name>
<evidence type="ECO:0000313" key="6">
    <source>
        <dbReference type="EMBL" id="QEE14451.1"/>
    </source>
</evidence>
<dbReference type="KEGG" id="psyt:DSAG12_00264"/>
<dbReference type="AlphaFoldDB" id="A0A5B9D678"/>
<evidence type="ECO:0000256" key="3">
    <source>
        <dbReference type="ARBA" id="ARBA00023004"/>
    </source>
</evidence>
<keyword evidence="7" id="KW-1185">Reference proteome</keyword>
<keyword evidence="1" id="KW-0949">S-adenosyl-L-methionine</keyword>
<gene>
    <name evidence="6" type="ORF">DSAG12_00264</name>
</gene>
<dbReference type="PROSITE" id="PS51918">
    <property type="entry name" value="RADICAL_SAM"/>
    <property type="match status" value="1"/>
</dbReference>
<dbReference type="PANTHER" id="PTHR43288">
    <property type="entry name" value="BIOTIN SYNTHASE-RELATED PROTEIN, RADICAL SAM SUPERFAMILY"/>
    <property type="match status" value="1"/>
</dbReference>
<accession>A0A5B9D678</accession>
<dbReference type="SFLD" id="SFLDS00029">
    <property type="entry name" value="Radical_SAM"/>
    <property type="match status" value="1"/>
</dbReference>
<dbReference type="Proteomes" id="UP000321408">
    <property type="component" value="Chromosome"/>
</dbReference>
<dbReference type="EMBL" id="CP042905">
    <property type="protein sequence ID" value="QEE14451.1"/>
    <property type="molecule type" value="Genomic_DNA"/>
</dbReference>
<dbReference type="CDD" id="cd01335">
    <property type="entry name" value="Radical_SAM"/>
    <property type="match status" value="1"/>
</dbReference>
<evidence type="ECO:0000259" key="5">
    <source>
        <dbReference type="PROSITE" id="PS51918"/>
    </source>
</evidence>
<dbReference type="RefSeq" id="WP_147661404.1">
    <property type="nucleotide sequence ID" value="NZ_CP042905.2"/>
</dbReference>
<keyword evidence="3" id="KW-0408">Iron</keyword>
<evidence type="ECO:0000313" key="7">
    <source>
        <dbReference type="Proteomes" id="UP000321408"/>
    </source>
</evidence>
<dbReference type="InterPro" id="IPR013785">
    <property type="entry name" value="Aldolase_TIM"/>
</dbReference>
<dbReference type="InterPro" id="IPR007197">
    <property type="entry name" value="rSAM"/>
</dbReference>
<feature type="domain" description="Radical SAM core" evidence="5">
    <location>
        <begin position="10"/>
        <end position="277"/>
    </location>
</feature>
<dbReference type="GO" id="GO:0046872">
    <property type="term" value="F:metal ion binding"/>
    <property type="evidence" value="ECO:0007669"/>
    <property type="project" value="UniProtKB-KW"/>
</dbReference>
<dbReference type="SUPFAM" id="SSF102114">
    <property type="entry name" value="Radical SAM enzymes"/>
    <property type="match status" value="1"/>
</dbReference>
<dbReference type="GO" id="GO:0003824">
    <property type="term" value="F:catalytic activity"/>
    <property type="evidence" value="ECO:0007669"/>
    <property type="project" value="InterPro"/>
</dbReference>
<proteinExistence type="predicted"/>
<keyword evidence="2" id="KW-0479">Metal-binding</keyword>
<dbReference type="Gene3D" id="3.20.20.70">
    <property type="entry name" value="Aldolase class I"/>
    <property type="match status" value="1"/>
</dbReference>
<dbReference type="OrthoDB" id="372128at2157"/>
<dbReference type="InterPro" id="IPR040087">
    <property type="entry name" value="MJ0021-like"/>
</dbReference>